<protein>
    <recommendedName>
        <fullName evidence="3">Bacteriophage abortive infection AbiH</fullName>
    </recommendedName>
</protein>
<reference evidence="1 2" key="1">
    <citation type="submission" date="2010-08" db="EMBL/GenBank/DDBJ databases">
        <authorList>
            <person name="Weinstock G."/>
            <person name="Sodergren E."/>
            <person name="Clifton S."/>
            <person name="Fulton L."/>
            <person name="Fulton B."/>
            <person name="Courtney L."/>
            <person name="Fronick C."/>
            <person name="Harrison M."/>
            <person name="Strong C."/>
            <person name="Farmer C."/>
            <person name="Delahaunty K."/>
            <person name="Markovic C."/>
            <person name="Hall O."/>
            <person name="Minx P."/>
            <person name="Tomlinson C."/>
            <person name="Mitreva M."/>
            <person name="Hou S."/>
            <person name="Chen J."/>
            <person name="Wollam A."/>
            <person name="Pepin K.H."/>
            <person name="Johnson M."/>
            <person name="Bhonagiri V."/>
            <person name="Zhang X."/>
            <person name="Suruliraj S."/>
            <person name="Warren W."/>
            <person name="Chinwalla A."/>
            <person name="Mardis E.R."/>
            <person name="Wilson R.K."/>
        </authorList>
    </citation>
    <scope>NUCLEOTIDE SEQUENCE [LARGE SCALE GENOMIC DNA]</scope>
    <source>
        <strain evidence="1 2">F0204</strain>
    </source>
</reference>
<dbReference type="AlphaFoldDB" id="E7MPX5"/>
<accession>E7MPX5</accession>
<dbReference type="Pfam" id="PF14253">
    <property type="entry name" value="AbiH"/>
    <property type="match status" value="1"/>
</dbReference>
<evidence type="ECO:0000313" key="2">
    <source>
        <dbReference type="Proteomes" id="UP000004097"/>
    </source>
</evidence>
<dbReference type="STRING" id="706433.HMPREF9430_01700"/>
<dbReference type="HOGENOM" id="CLU_818255_0_0_9"/>
<proteinExistence type="predicted"/>
<dbReference type="OrthoDB" id="9810135at2"/>
<dbReference type="InterPro" id="IPR025935">
    <property type="entry name" value="AbiH"/>
</dbReference>
<keyword evidence="2" id="KW-1185">Reference proteome</keyword>
<gene>
    <name evidence="1" type="ORF">HMPREF9430_01700</name>
</gene>
<name>E7MPX5_9FIRM</name>
<comment type="caution">
    <text evidence="1">The sequence shown here is derived from an EMBL/GenBank/DDBJ whole genome shotgun (WGS) entry which is preliminary data.</text>
</comment>
<dbReference type="EMBL" id="AECQ01000031">
    <property type="protein sequence ID" value="EFW23894.1"/>
    <property type="molecule type" value="Genomic_DNA"/>
</dbReference>
<evidence type="ECO:0000313" key="1">
    <source>
        <dbReference type="EMBL" id="EFW23894.1"/>
    </source>
</evidence>
<organism evidence="1 2">
    <name type="scientific">Solobacterium moorei F0204</name>
    <dbReference type="NCBI Taxonomy" id="706433"/>
    <lineage>
        <taxon>Bacteria</taxon>
        <taxon>Bacillati</taxon>
        <taxon>Bacillota</taxon>
        <taxon>Erysipelotrichia</taxon>
        <taxon>Erysipelotrichales</taxon>
        <taxon>Erysipelotrichaceae</taxon>
        <taxon>Solobacterium</taxon>
    </lineage>
</organism>
<sequence length="365" mass="42533">MNITFLIGNGFDLALGLKTTYENAFNYPGVISNQIVQHKEWVNLMNLLRKKGTNSEPQWGMFEEVIVDYCKEYIHSTNDFNNFKIFKTDLSNLLVTYFSGIVDFGLPNKTLSHYDSLKKMNTRDNQFLNKAKEMDEDTESKVIKFNNYYSEFVLSVTKFYERLENNKSQFIIDYITQNTENASITLNFVNFNYSNSLEKFVEKFEKDICNYTILNYKINVGDFHYIHGSSKNVIDDSNIVQFGITDPNLQLGIGYDFETDLKDVLTKTNTQFKKWCHNSDLIIVHGLSMGNNEIYYLNIIDEYLKCNKILIDFPYIDIDKKSSNDLNNLENIRKSIFSKEHNDNVIVDINPETNPYKSAAGIFHF</sequence>
<dbReference type="RefSeq" id="WP_006526505.1">
    <property type="nucleotide sequence ID" value="NZ_GL637665.1"/>
</dbReference>
<evidence type="ECO:0008006" key="3">
    <source>
        <dbReference type="Google" id="ProtNLM"/>
    </source>
</evidence>
<dbReference type="Proteomes" id="UP000004097">
    <property type="component" value="Unassembled WGS sequence"/>
</dbReference>